<keyword evidence="1" id="KW-0812">Transmembrane</keyword>
<sequence>MLSERLAGVLVLLLAAWQFYSFKKAVQAFKAHAGSNNNVFVGYGLWFGLFFGLILLFIGGALLLALV</sequence>
<keyword evidence="1" id="KW-0472">Membrane</keyword>
<name>A0A0R2IKL2_9LACO</name>
<dbReference type="STRING" id="319652.IV80_GL001859"/>
<dbReference type="AlphaFoldDB" id="A0A0R2IKL2"/>
<dbReference type="RefSeq" id="WP_147186343.1">
    <property type="nucleotide sequence ID" value="NZ_BJVH01000008.1"/>
</dbReference>
<organism evidence="2 3">
    <name type="scientific">Pediococcus cellicola</name>
    <dbReference type="NCBI Taxonomy" id="319652"/>
    <lineage>
        <taxon>Bacteria</taxon>
        <taxon>Bacillati</taxon>
        <taxon>Bacillota</taxon>
        <taxon>Bacilli</taxon>
        <taxon>Lactobacillales</taxon>
        <taxon>Lactobacillaceae</taxon>
        <taxon>Pediococcus</taxon>
    </lineage>
</organism>
<feature type="transmembrane region" description="Helical" evidence="1">
    <location>
        <begin position="44"/>
        <end position="66"/>
    </location>
</feature>
<keyword evidence="1" id="KW-1133">Transmembrane helix</keyword>
<gene>
    <name evidence="2" type="ORF">IV80_GL001859</name>
</gene>
<evidence type="ECO:0008006" key="4">
    <source>
        <dbReference type="Google" id="ProtNLM"/>
    </source>
</evidence>
<dbReference type="EMBL" id="JQBR01000008">
    <property type="protein sequence ID" value="KRN65577.1"/>
    <property type="molecule type" value="Genomic_DNA"/>
</dbReference>
<keyword evidence="3" id="KW-1185">Reference proteome</keyword>
<accession>A0A0R2IKL2</accession>
<evidence type="ECO:0000313" key="2">
    <source>
        <dbReference type="EMBL" id="KRN65577.1"/>
    </source>
</evidence>
<protein>
    <recommendedName>
        <fullName evidence="4">Immunity protein</fullName>
    </recommendedName>
</protein>
<dbReference type="Proteomes" id="UP000051568">
    <property type="component" value="Unassembled WGS sequence"/>
</dbReference>
<comment type="caution">
    <text evidence="2">The sequence shown here is derived from an EMBL/GenBank/DDBJ whole genome shotgun (WGS) entry which is preliminary data.</text>
</comment>
<dbReference type="PATRIC" id="fig|319652.3.peg.1888"/>
<evidence type="ECO:0000313" key="3">
    <source>
        <dbReference type="Proteomes" id="UP000051568"/>
    </source>
</evidence>
<reference evidence="2 3" key="1">
    <citation type="journal article" date="2015" name="Genome Announc.">
        <title>Expanding the biotechnology potential of lactobacilli through comparative genomics of 213 strains and associated genera.</title>
        <authorList>
            <person name="Sun Z."/>
            <person name="Harris H.M."/>
            <person name="McCann A."/>
            <person name="Guo C."/>
            <person name="Argimon S."/>
            <person name="Zhang W."/>
            <person name="Yang X."/>
            <person name="Jeffery I.B."/>
            <person name="Cooney J.C."/>
            <person name="Kagawa T.F."/>
            <person name="Liu W."/>
            <person name="Song Y."/>
            <person name="Salvetti E."/>
            <person name="Wrobel A."/>
            <person name="Rasinkangas P."/>
            <person name="Parkhill J."/>
            <person name="Rea M.C."/>
            <person name="O'Sullivan O."/>
            <person name="Ritari J."/>
            <person name="Douillard F.P."/>
            <person name="Paul Ross R."/>
            <person name="Yang R."/>
            <person name="Briner A.E."/>
            <person name="Felis G.E."/>
            <person name="de Vos W.M."/>
            <person name="Barrangou R."/>
            <person name="Klaenhammer T.R."/>
            <person name="Caufield P.W."/>
            <person name="Cui Y."/>
            <person name="Zhang H."/>
            <person name="O'Toole P.W."/>
        </authorList>
    </citation>
    <scope>NUCLEOTIDE SEQUENCE [LARGE SCALE GENOMIC DNA]</scope>
    <source>
        <strain evidence="2 3">DSM 17757</strain>
    </source>
</reference>
<proteinExistence type="predicted"/>
<evidence type="ECO:0000256" key="1">
    <source>
        <dbReference type="SAM" id="Phobius"/>
    </source>
</evidence>